<feature type="compositionally biased region" description="Basic and acidic residues" evidence="2">
    <location>
        <begin position="459"/>
        <end position="468"/>
    </location>
</feature>
<sequence>MSDHGRSPPPASSARSSHHVNQPAPDPPGPDPLEPHSEELRALVAARDTAMRNQEEVAALLLHQTRELDAAQAHIQRQNAELSSLQAEDAVHRSQGTTSVAGAVRALQLQGRVAQQVGEIRDLQRHIERLERERDRLQENNDYLASEVSLAGAEIQQLQSRNASLERDLEDANDERDVAEHNMDRAQEALRRVEEELGSRSHVPQIDPQQIEALTRDRDRDRVSLAEVTRSFTKAQEDLRAHQRMHNEARDELNRLRAVHMATLADLDRAVQERDTPELTHLQDLQETAVADLARVYRERDAYRDEVTQVRLELKDLQADFDASEQTVTTLGQRVSAIESQRQSLAQDLIRMSHERDGLQEEVNVALWQLSSISRLADARPGAIEEVVNPAYILSLIRVAPPGSAEQQPTAETSDRDCSDPVPNQQMASSASKRDRGRETPDPDPTPLAKCRIFSPQSESREALDRGDGCSSPAKGSEIADDGGLSDSQRGEGSDQEDDRGDKGNGDGHEEEDHNELEEQGNDDGEDEETESMANDLFEAQTLEALSQSRSEERRRQHASPRRRPSSGAGRAPDDGDGSDPHEDPDPTPPQDPDPRNLPPARARRPPVQDLLAPVVPFAPDADCIPGRENAHALVPTDCQPWQVDHLNDAAMVTMLIDVLFPILPTAPGWLFPYFGPAEGRKPKIQLNDYCWELITEENVRAQLDTHPWEILENPGDAISFEVKSTHHFPIPDAMAKKYPWLIVFQKERRNRRSLAGRALKQFLELLITVMREGWCDLDILLNPHFLHFPKQPTHLLEALDECNNEDPWRNHYRDTPQYHPARNIARLSAKFFNLRAVGDQ</sequence>
<accession>G4ZCW0</accession>
<dbReference type="Proteomes" id="UP000002640">
    <property type="component" value="Unassembled WGS sequence"/>
</dbReference>
<dbReference type="OMA" id="CWELITE"/>
<dbReference type="GeneID" id="20646396"/>
<feature type="coiled-coil region" evidence="1">
    <location>
        <begin position="61"/>
        <end position="88"/>
    </location>
</feature>
<feature type="compositionally biased region" description="Basic and acidic residues" evidence="2">
    <location>
        <begin position="432"/>
        <end position="441"/>
    </location>
</feature>
<keyword evidence="1" id="KW-0175">Coiled coil</keyword>
<feature type="region of interest" description="Disordered" evidence="2">
    <location>
        <begin position="161"/>
        <end position="181"/>
    </location>
</feature>
<feature type="region of interest" description="Disordered" evidence="2">
    <location>
        <begin position="1"/>
        <end position="39"/>
    </location>
</feature>
<evidence type="ECO:0000313" key="4">
    <source>
        <dbReference type="Proteomes" id="UP000002640"/>
    </source>
</evidence>
<dbReference type="EMBL" id="JH159154">
    <property type="protein sequence ID" value="EGZ18318.1"/>
    <property type="molecule type" value="Genomic_DNA"/>
</dbReference>
<dbReference type="PANTHER" id="PTHR45615:SF80">
    <property type="entry name" value="GRIP DOMAIN-CONTAINING PROTEIN"/>
    <property type="match status" value="1"/>
</dbReference>
<dbReference type="AlphaFoldDB" id="G4ZCW0"/>
<feature type="compositionally biased region" description="Basic and acidic residues" evidence="2">
    <location>
        <begin position="500"/>
        <end position="512"/>
    </location>
</feature>
<evidence type="ECO:0000256" key="1">
    <source>
        <dbReference type="SAM" id="Coils"/>
    </source>
</evidence>
<dbReference type="SMR" id="G4ZCW0"/>
<feature type="compositionally biased region" description="Acidic residues" evidence="2">
    <location>
        <begin position="513"/>
        <end position="531"/>
    </location>
</feature>
<dbReference type="InParanoid" id="G4ZCW0"/>
<gene>
    <name evidence="3" type="ORF">PHYSODRAFT_332140</name>
</gene>
<feature type="region of interest" description="Disordered" evidence="2">
    <location>
        <begin position="404"/>
        <end position="604"/>
    </location>
</feature>
<evidence type="ECO:0000256" key="2">
    <source>
        <dbReference type="SAM" id="MobiDB-lite"/>
    </source>
</evidence>
<dbReference type="KEGG" id="psoj:PHYSODRAFT_332140"/>
<organism evidence="3 4">
    <name type="scientific">Phytophthora sojae (strain P6497)</name>
    <name type="common">Soybean stem and root rot agent</name>
    <name type="synonym">Phytophthora megasperma f. sp. glycines</name>
    <dbReference type="NCBI Taxonomy" id="1094619"/>
    <lineage>
        <taxon>Eukaryota</taxon>
        <taxon>Sar</taxon>
        <taxon>Stramenopiles</taxon>
        <taxon>Oomycota</taxon>
        <taxon>Peronosporomycetes</taxon>
        <taxon>Peronosporales</taxon>
        <taxon>Peronosporaceae</taxon>
        <taxon>Phytophthora</taxon>
    </lineage>
</organism>
<evidence type="ECO:0000313" key="3">
    <source>
        <dbReference type="EMBL" id="EGZ18318.1"/>
    </source>
</evidence>
<feature type="coiled-coil region" evidence="1">
    <location>
        <begin position="300"/>
        <end position="362"/>
    </location>
</feature>
<dbReference type="PANTHER" id="PTHR45615">
    <property type="entry name" value="MYOSIN HEAVY CHAIN, NON-MUSCLE"/>
    <property type="match status" value="1"/>
</dbReference>
<feature type="compositionally biased region" description="Polar residues" evidence="2">
    <location>
        <begin position="422"/>
        <end position="431"/>
    </location>
</feature>
<reference evidence="3 4" key="1">
    <citation type="journal article" date="2006" name="Science">
        <title>Phytophthora genome sequences uncover evolutionary origins and mechanisms of pathogenesis.</title>
        <authorList>
            <person name="Tyler B.M."/>
            <person name="Tripathy S."/>
            <person name="Zhang X."/>
            <person name="Dehal P."/>
            <person name="Jiang R.H."/>
            <person name="Aerts A."/>
            <person name="Arredondo F.D."/>
            <person name="Baxter L."/>
            <person name="Bensasson D."/>
            <person name="Beynon J.L."/>
            <person name="Chapman J."/>
            <person name="Damasceno C.M."/>
            <person name="Dorrance A.E."/>
            <person name="Dou D."/>
            <person name="Dickerman A.W."/>
            <person name="Dubchak I.L."/>
            <person name="Garbelotto M."/>
            <person name="Gijzen M."/>
            <person name="Gordon S.G."/>
            <person name="Govers F."/>
            <person name="Grunwald N.J."/>
            <person name="Huang W."/>
            <person name="Ivors K.L."/>
            <person name="Jones R.W."/>
            <person name="Kamoun S."/>
            <person name="Krampis K."/>
            <person name="Lamour K.H."/>
            <person name="Lee M.K."/>
            <person name="McDonald W.H."/>
            <person name="Medina M."/>
            <person name="Meijer H.J."/>
            <person name="Nordberg E.K."/>
            <person name="Maclean D.J."/>
            <person name="Ospina-Giraldo M.D."/>
            <person name="Morris P.F."/>
            <person name="Phuntumart V."/>
            <person name="Putnam N.H."/>
            <person name="Rash S."/>
            <person name="Rose J.K."/>
            <person name="Sakihama Y."/>
            <person name="Salamov A.A."/>
            <person name="Savidor A."/>
            <person name="Scheuring C.F."/>
            <person name="Smith B.M."/>
            <person name="Sobral B.W."/>
            <person name="Terry A."/>
            <person name="Torto-Alalibo T.A."/>
            <person name="Win J."/>
            <person name="Xu Z."/>
            <person name="Zhang H."/>
            <person name="Grigoriev I.V."/>
            <person name="Rokhsar D.S."/>
            <person name="Boore J.L."/>
        </authorList>
    </citation>
    <scope>NUCLEOTIDE SEQUENCE [LARGE SCALE GENOMIC DNA]</scope>
    <source>
        <strain evidence="3 4">P6497</strain>
    </source>
</reference>
<feature type="compositionally biased region" description="Pro residues" evidence="2">
    <location>
        <begin position="587"/>
        <end position="598"/>
    </location>
</feature>
<proteinExistence type="predicted"/>
<keyword evidence="4" id="KW-1185">Reference proteome</keyword>
<dbReference type="RefSeq" id="XP_009527376.1">
    <property type="nucleotide sequence ID" value="XM_009529081.1"/>
</dbReference>
<name>G4ZCW0_PHYSP</name>
<protein>
    <submittedName>
        <fullName evidence="3">Uncharacterized protein</fullName>
    </submittedName>
</protein>
<feature type="coiled-coil region" evidence="1">
    <location>
        <begin position="232"/>
        <end position="259"/>
    </location>
</feature>
<feature type="compositionally biased region" description="Basic residues" evidence="2">
    <location>
        <begin position="556"/>
        <end position="565"/>
    </location>
</feature>